<dbReference type="PROSITE" id="PS00086">
    <property type="entry name" value="CYTOCHROME_P450"/>
    <property type="match status" value="1"/>
</dbReference>
<feature type="binding site" description="axial binding residue" evidence="11">
    <location>
        <position position="452"/>
    </location>
    <ligand>
        <name>heme</name>
        <dbReference type="ChEBI" id="CHEBI:30413"/>
    </ligand>
    <ligandPart>
        <name>Fe</name>
        <dbReference type="ChEBI" id="CHEBI:18248"/>
    </ligandPart>
</feature>
<keyword evidence="8 11" id="KW-0408">Iron</keyword>
<evidence type="ECO:0000313" key="14">
    <source>
        <dbReference type="EMBL" id="KAK6938623.1"/>
    </source>
</evidence>
<keyword evidence="9 12" id="KW-0503">Monooxygenase</keyword>
<dbReference type="PRINTS" id="PR00385">
    <property type="entry name" value="P450"/>
</dbReference>
<evidence type="ECO:0000256" key="10">
    <source>
        <dbReference type="ARBA" id="ARBA00023136"/>
    </source>
</evidence>
<evidence type="ECO:0000256" key="12">
    <source>
        <dbReference type="RuleBase" id="RU000461"/>
    </source>
</evidence>
<reference evidence="14 15" key="1">
    <citation type="submission" date="2023-12" db="EMBL/GenBank/DDBJ databases">
        <title>A high-quality genome assembly for Dillenia turbinata (Dilleniales).</title>
        <authorList>
            <person name="Chanderbali A."/>
        </authorList>
    </citation>
    <scope>NUCLEOTIDE SEQUENCE [LARGE SCALE GENOMIC DNA]</scope>
    <source>
        <strain evidence="14">LSX21</strain>
        <tissue evidence="14">Leaf</tissue>
    </source>
</reference>
<dbReference type="InterPro" id="IPR036396">
    <property type="entry name" value="Cyt_P450_sf"/>
</dbReference>
<dbReference type="CDD" id="cd20653">
    <property type="entry name" value="CYP81"/>
    <property type="match status" value="1"/>
</dbReference>
<evidence type="ECO:0000256" key="1">
    <source>
        <dbReference type="ARBA" id="ARBA00004167"/>
    </source>
</evidence>
<keyword evidence="13" id="KW-0732">Signal</keyword>
<evidence type="ECO:0000313" key="15">
    <source>
        <dbReference type="Proteomes" id="UP001370490"/>
    </source>
</evidence>
<evidence type="ECO:0000256" key="3">
    <source>
        <dbReference type="ARBA" id="ARBA00022617"/>
    </source>
</evidence>
<dbReference type="GO" id="GO:0020037">
    <property type="term" value="F:heme binding"/>
    <property type="evidence" value="ECO:0007669"/>
    <property type="project" value="InterPro"/>
</dbReference>
<name>A0AAN8W2A5_9MAGN</name>
<evidence type="ECO:0000256" key="7">
    <source>
        <dbReference type="ARBA" id="ARBA00023002"/>
    </source>
</evidence>
<evidence type="ECO:0000256" key="9">
    <source>
        <dbReference type="ARBA" id="ARBA00023033"/>
    </source>
</evidence>
<dbReference type="InterPro" id="IPR017972">
    <property type="entry name" value="Cyt_P450_CS"/>
</dbReference>
<keyword evidence="10" id="KW-0472">Membrane</keyword>
<comment type="subcellular location">
    <subcellularLocation>
        <location evidence="1">Membrane</location>
        <topology evidence="1">Single-pass membrane protein</topology>
    </subcellularLocation>
</comment>
<comment type="similarity">
    <text evidence="2 12">Belongs to the cytochrome P450 family.</text>
</comment>
<evidence type="ECO:0000256" key="13">
    <source>
        <dbReference type="SAM" id="SignalP"/>
    </source>
</evidence>
<dbReference type="EMBL" id="JBAMMX010000006">
    <property type="protein sequence ID" value="KAK6938623.1"/>
    <property type="molecule type" value="Genomic_DNA"/>
</dbReference>
<dbReference type="SUPFAM" id="SSF48264">
    <property type="entry name" value="Cytochrome P450"/>
    <property type="match status" value="1"/>
</dbReference>
<accession>A0AAN8W2A5</accession>
<comment type="cofactor">
    <cofactor evidence="11">
        <name>heme</name>
        <dbReference type="ChEBI" id="CHEBI:30413"/>
    </cofactor>
</comment>
<dbReference type="GO" id="GO:0016705">
    <property type="term" value="F:oxidoreductase activity, acting on paired donors, with incorporation or reduction of molecular oxygen"/>
    <property type="evidence" value="ECO:0007669"/>
    <property type="project" value="InterPro"/>
</dbReference>
<evidence type="ECO:0000256" key="5">
    <source>
        <dbReference type="ARBA" id="ARBA00022723"/>
    </source>
</evidence>
<dbReference type="FunFam" id="1.10.630.10:FF:000026">
    <property type="entry name" value="Cytochrome P450 82C4"/>
    <property type="match status" value="1"/>
</dbReference>
<keyword evidence="5 11" id="KW-0479">Metal-binding</keyword>
<dbReference type="GO" id="GO:0016020">
    <property type="term" value="C:membrane"/>
    <property type="evidence" value="ECO:0007669"/>
    <property type="project" value="UniProtKB-SubCell"/>
</dbReference>
<dbReference type="Proteomes" id="UP001370490">
    <property type="component" value="Unassembled WGS sequence"/>
</dbReference>
<protein>
    <submittedName>
        <fullName evidence="14">Cytochrome P450</fullName>
    </submittedName>
</protein>
<evidence type="ECO:0000256" key="6">
    <source>
        <dbReference type="ARBA" id="ARBA00022989"/>
    </source>
</evidence>
<dbReference type="PRINTS" id="PR00463">
    <property type="entry name" value="EP450I"/>
</dbReference>
<keyword evidence="4" id="KW-0812">Transmembrane</keyword>
<keyword evidence="3 11" id="KW-0349">Heme</keyword>
<dbReference type="InterPro" id="IPR002401">
    <property type="entry name" value="Cyt_P450_E_grp-I"/>
</dbReference>
<feature type="chain" id="PRO_5043016445" evidence="13">
    <location>
        <begin position="29"/>
        <end position="517"/>
    </location>
</feature>
<evidence type="ECO:0000256" key="11">
    <source>
        <dbReference type="PIRSR" id="PIRSR602401-1"/>
    </source>
</evidence>
<organism evidence="14 15">
    <name type="scientific">Dillenia turbinata</name>
    <dbReference type="NCBI Taxonomy" id="194707"/>
    <lineage>
        <taxon>Eukaryota</taxon>
        <taxon>Viridiplantae</taxon>
        <taxon>Streptophyta</taxon>
        <taxon>Embryophyta</taxon>
        <taxon>Tracheophyta</taxon>
        <taxon>Spermatophyta</taxon>
        <taxon>Magnoliopsida</taxon>
        <taxon>eudicotyledons</taxon>
        <taxon>Gunneridae</taxon>
        <taxon>Pentapetalae</taxon>
        <taxon>Dilleniales</taxon>
        <taxon>Dilleniaceae</taxon>
        <taxon>Dillenia</taxon>
    </lineage>
</organism>
<keyword evidence="15" id="KW-1185">Reference proteome</keyword>
<proteinExistence type="inferred from homology"/>
<evidence type="ECO:0000256" key="2">
    <source>
        <dbReference type="ARBA" id="ARBA00010617"/>
    </source>
</evidence>
<dbReference type="Pfam" id="PF00067">
    <property type="entry name" value="p450"/>
    <property type="match status" value="1"/>
</dbReference>
<dbReference type="PANTHER" id="PTHR47947:SF62">
    <property type="entry name" value="CYTOCHROME P450, FAMILY 81, SUBFAMILY D, POLYPEPTIDE 5"/>
    <property type="match status" value="1"/>
</dbReference>
<keyword evidence="7 12" id="KW-0560">Oxidoreductase</keyword>
<gene>
    <name evidence="14" type="ORF">RJ641_032131</name>
</gene>
<evidence type="ECO:0000256" key="4">
    <source>
        <dbReference type="ARBA" id="ARBA00022692"/>
    </source>
</evidence>
<dbReference type="InterPro" id="IPR050651">
    <property type="entry name" value="Plant_Cytochrome_P450_Monoox"/>
</dbReference>
<dbReference type="PANTHER" id="PTHR47947">
    <property type="entry name" value="CYTOCHROME P450 82C3-RELATED"/>
    <property type="match status" value="1"/>
</dbReference>
<keyword evidence="6" id="KW-1133">Transmembrane helix</keyword>
<comment type="caution">
    <text evidence="14">The sequence shown here is derived from an EMBL/GenBank/DDBJ whole genome shotgun (WGS) entry which is preliminary data.</text>
</comment>
<dbReference type="InterPro" id="IPR001128">
    <property type="entry name" value="Cyt_P450"/>
</dbReference>
<dbReference type="Gene3D" id="1.10.630.10">
    <property type="entry name" value="Cytochrome P450"/>
    <property type="match status" value="1"/>
</dbReference>
<sequence length="517" mass="58574">MGEAYMYNPLILVLFLLLLTKFYKKMHSNSNNEPPSPPSRPIFGHLHLLKEPAHRNLQLLSEQYGDVLLLRFGMKKVLVVTSPSGVEQCFTTNDVVFANRPNTLAAKHFSYNCTTMSVAPYGDLWRSLRRVATIEIFSTNQILMSSDIRRDEVNLLIGQLLHNKSGNDGTRWKKVEMKSKFIELSFNVLSMMIAGKRYHGDKVEDTEEAKKVRDTIREMLALSGTTNLEDFLPFLQLIDFRGLERKFASLMKRLDKFLQDLVDEKRRMLLDKDGNLVGKGEGKRRVMMETLFSMQAKEPQVYNDDIIKGIIMVLLVAGTDTLSITLEWAMALLLNHPEAIEKARAEIDANVPLTRQLEEQDLPKLRYLQNIITETLRLYPPVPFLIPHASSGDCKVGGYDVPRGTMLLVNAWAIHRDPKQWSNPTKFIPERHENGKYEGYMLVPFGAGRRGCPGAGLASRVIGLALGTLIQSFDWKRIDEGTVEMVEGSGLSMPRVGNLDAMCRLRQPILQDLLANI</sequence>
<feature type="signal peptide" evidence="13">
    <location>
        <begin position="1"/>
        <end position="28"/>
    </location>
</feature>
<dbReference type="GO" id="GO:0005506">
    <property type="term" value="F:iron ion binding"/>
    <property type="evidence" value="ECO:0007669"/>
    <property type="project" value="InterPro"/>
</dbReference>
<dbReference type="GO" id="GO:0004497">
    <property type="term" value="F:monooxygenase activity"/>
    <property type="evidence" value="ECO:0007669"/>
    <property type="project" value="UniProtKB-KW"/>
</dbReference>
<evidence type="ECO:0000256" key="8">
    <source>
        <dbReference type="ARBA" id="ARBA00023004"/>
    </source>
</evidence>
<dbReference type="AlphaFoldDB" id="A0AAN8W2A5"/>